<evidence type="ECO:0000256" key="2">
    <source>
        <dbReference type="SAM" id="Phobius"/>
    </source>
</evidence>
<dbReference type="Proteomes" id="UP000294933">
    <property type="component" value="Unassembled WGS sequence"/>
</dbReference>
<keyword evidence="2" id="KW-1133">Transmembrane helix</keyword>
<sequence length="345" mass="38795">MDFNLASFFGPYFGAPLLRSCPLFGVTVIQTYTYFNSSRDTVKFRLFVGALFVLDIASTVFVAHPLYYYLVNQLEVVREQSPVSFCRLTLSDRETTAYTGIAHTVKCMVQIFFATRIYLVRKQNWAVPGIVVFFALASFALGLVTTYYNSRHHEIVDLLRRNFRIVVGTSAGFAVVSDVTATIAMCHFLANIPTEIRNTKSLRNSLLIFVINRGALVTVLELIYSIQIVVAPERSWWVPFWLTKNKMYINTTLAMLNSRGTLRGKATAHTMDTIRFADLKKSSTISGERSHLRQSVPASTLDPPSAVYDTQQFRPHSPTLPLHVHTTSAATSRSDPERIPVTSEC</sequence>
<dbReference type="InterPro" id="IPR045339">
    <property type="entry name" value="DUF6534"/>
</dbReference>
<dbReference type="VEuPathDB" id="FungiDB:BD410DRAFT_901168"/>
<accession>A0A4Y7PQV0</accession>
<feature type="transmembrane region" description="Helical" evidence="2">
    <location>
        <begin position="202"/>
        <end position="224"/>
    </location>
</feature>
<keyword evidence="2" id="KW-0472">Membrane</keyword>
<feature type="transmembrane region" description="Helical" evidence="2">
    <location>
        <begin position="165"/>
        <end position="190"/>
    </location>
</feature>
<organism evidence="4 5">
    <name type="scientific">Rickenella mellea</name>
    <dbReference type="NCBI Taxonomy" id="50990"/>
    <lineage>
        <taxon>Eukaryota</taxon>
        <taxon>Fungi</taxon>
        <taxon>Dikarya</taxon>
        <taxon>Basidiomycota</taxon>
        <taxon>Agaricomycotina</taxon>
        <taxon>Agaricomycetes</taxon>
        <taxon>Hymenochaetales</taxon>
        <taxon>Rickenellaceae</taxon>
        <taxon>Rickenella</taxon>
    </lineage>
</organism>
<proteinExistence type="predicted"/>
<gene>
    <name evidence="4" type="ORF">BD410DRAFT_901168</name>
</gene>
<dbReference type="PANTHER" id="PTHR40465:SF1">
    <property type="entry name" value="DUF6534 DOMAIN-CONTAINING PROTEIN"/>
    <property type="match status" value="1"/>
</dbReference>
<feature type="transmembrane region" description="Helical" evidence="2">
    <location>
        <begin position="47"/>
        <end position="70"/>
    </location>
</feature>
<feature type="transmembrane region" description="Helical" evidence="2">
    <location>
        <begin position="125"/>
        <end position="144"/>
    </location>
</feature>
<name>A0A4Y7PQV0_9AGAM</name>
<protein>
    <recommendedName>
        <fullName evidence="3">DUF6534 domain-containing protein</fullName>
    </recommendedName>
</protein>
<dbReference type="STRING" id="50990.A0A4Y7PQV0"/>
<dbReference type="AlphaFoldDB" id="A0A4Y7PQV0"/>
<keyword evidence="2" id="KW-0812">Transmembrane</keyword>
<feature type="region of interest" description="Disordered" evidence="1">
    <location>
        <begin position="317"/>
        <end position="345"/>
    </location>
</feature>
<evidence type="ECO:0000256" key="1">
    <source>
        <dbReference type="SAM" id="MobiDB-lite"/>
    </source>
</evidence>
<dbReference type="EMBL" id="ML170215">
    <property type="protein sequence ID" value="TDL17817.1"/>
    <property type="molecule type" value="Genomic_DNA"/>
</dbReference>
<dbReference type="PANTHER" id="PTHR40465">
    <property type="entry name" value="CHROMOSOME 1, WHOLE GENOME SHOTGUN SEQUENCE"/>
    <property type="match status" value="1"/>
</dbReference>
<dbReference type="Pfam" id="PF20152">
    <property type="entry name" value="DUF6534"/>
    <property type="match status" value="1"/>
</dbReference>
<evidence type="ECO:0000313" key="4">
    <source>
        <dbReference type="EMBL" id="TDL17817.1"/>
    </source>
</evidence>
<reference evidence="4 5" key="1">
    <citation type="submission" date="2018-06" db="EMBL/GenBank/DDBJ databases">
        <title>A transcriptomic atlas of mushroom development highlights an independent origin of complex multicellularity.</title>
        <authorList>
            <consortium name="DOE Joint Genome Institute"/>
            <person name="Krizsan K."/>
            <person name="Almasi E."/>
            <person name="Merenyi Z."/>
            <person name="Sahu N."/>
            <person name="Viragh M."/>
            <person name="Koszo T."/>
            <person name="Mondo S."/>
            <person name="Kiss B."/>
            <person name="Balint B."/>
            <person name="Kues U."/>
            <person name="Barry K."/>
            <person name="Hegedus J.C."/>
            <person name="Henrissat B."/>
            <person name="Johnson J."/>
            <person name="Lipzen A."/>
            <person name="Ohm R."/>
            <person name="Nagy I."/>
            <person name="Pangilinan J."/>
            <person name="Yan J."/>
            <person name="Xiong Y."/>
            <person name="Grigoriev I.V."/>
            <person name="Hibbett D.S."/>
            <person name="Nagy L.G."/>
        </authorList>
    </citation>
    <scope>NUCLEOTIDE SEQUENCE [LARGE SCALE GENOMIC DNA]</scope>
    <source>
        <strain evidence="4 5">SZMC22713</strain>
    </source>
</reference>
<feature type="transmembrane region" description="Helical" evidence="2">
    <location>
        <begin position="12"/>
        <end position="35"/>
    </location>
</feature>
<evidence type="ECO:0000313" key="5">
    <source>
        <dbReference type="Proteomes" id="UP000294933"/>
    </source>
</evidence>
<evidence type="ECO:0000259" key="3">
    <source>
        <dbReference type="Pfam" id="PF20152"/>
    </source>
</evidence>
<dbReference type="OrthoDB" id="2792702at2759"/>
<feature type="domain" description="DUF6534" evidence="3">
    <location>
        <begin position="174"/>
        <end position="260"/>
    </location>
</feature>
<keyword evidence="5" id="KW-1185">Reference proteome</keyword>